<accession>A0A0G0FE82</accession>
<evidence type="ECO:0000259" key="1">
    <source>
        <dbReference type="Pfam" id="PF18765"/>
    </source>
</evidence>
<dbReference type="EMBL" id="LBSM01000019">
    <property type="protein sequence ID" value="KKQ17428.1"/>
    <property type="molecule type" value="Genomic_DNA"/>
</dbReference>
<sequence length="102" mass="11456">MKTNIIPNQNQIEKVFSDRKIHFAALFGSRAKGTAQATSDYDFLVEFAPGNKYSLLDIVALKNNLENVLGQEVDLITVGGINPKMANEIKSSQKVIYDRRKR</sequence>
<dbReference type="AlphaFoldDB" id="A0A0G0FE82"/>
<comment type="caution">
    <text evidence="2">The sequence shown here is derived from an EMBL/GenBank/DDBJ whole genome shotgun (WGS) entry which is preliminary data.</text>
</comment>
<protein>
    <recommendedName>
        <fullName evidence="1">Polymerase beta nucleotidyltransferase domain-containing protein</fullName>
    </recommendedName>
</protein>
<dbReference type="NCBIfam" id="NF047752">
    <property type="entry name" value="MntA_antitoxin"/>
    <property type="match status" value="1"/>
</dbReference>
<dbReference type="Gene3D" id="3.30.460.10">
    <property type="entry name" value="Beta Polymerase, domain 2"/>
    <property type="match status" value="1"/>
</dbReference>
<dbReference type="InterPro" id="IPR041633">
    <property type="entry name" value="Polbeta"/>
</dbReference>
<reference evidence="2 3" key="1">
    <citation type="journal article" date="2015" name="Nature">
        <title>rRNA introns, odd ribosomes, and small enigmatic genomes across a large radiation of phyla.</title>
        <authorList>
            <person name="Brown C.T."/>
            <person name="Hug L.A."/>
            <person name="Thomas B.C."/>
            <person name="Sharon I."/>
            <person name="Castelle C.J."/>
            <person name="Singh A."/>
            <person name="Wilkins M.J."/>
            <person name="Williams K.H."/>
            <person name="Banfield J.F."/>
        </authorList>
    </citation>
    <scope>NUCLEOTIDE SEQUENCE [LARGE SCALE GENOMIC DNA]</scope>
</reference>
<dbReference type="Pfam" id="PF18765">
    <property type="entry name" value="Polbeta"/>
    <property type="match status" value="1"/>
</dbReference>
<gene>
    <name evidence="2" type="ORF">US31_C0019G0015</name>
</gene>
<dbReference type="InterPro" id="IPR052930">
    <property type="entry name" value="TA_antitoxin_MntA"/>
</dbReference>
<evidence type="ECO:0000313" key="2">
    <source>
        <dbReference type="EMBL" id="KKQ17428.1"/>
    </source>
</evidence>
<organism evidence="2 3">
    <name type="scientific">Berkelbacteria bacterium GW2011_GWA1_36_9</name>
    <dbReference type="NCBI Taxonomy" id="1618331"/>
    <lineage>
        <taxon>Bacteria</taxon>
        <taxon>Candidatus Berkelbacteria</taxon>
    </lineage>
</organism>
<evidence type="ECO:0000313" key="3">
    <source>
        <dbReference type="Proteomes" id="UP000034508"/>
    </source>
</evidence>
<dbReference type="Proteomes" id="UP000034508">
    <property type="component" value="Unassembled WGS sequence"/>
</dbReference>
<dbReference type="PANTHER" id="PTHR43852:SF2">
    <property type="entry name" value="PROTEIN ADENYLYLTRANSFERASE MNTA"/>
    <property type="match status" value="1"/>
</dbReference>
<dbReference type="PANTHER" id="PTHR43852">
    <property type="entry name" value="NUCLEOTIDYLTRANSFERASE"/>
    <property type="match status" value="1"/>
</dbReference>
<proteinExistence type="predicted"/>
<dbReference type="SUPFAM" id="SSF81301">
    <property type="entry name" value="Nucleotidyltransferase"/>
    <property type="match status" value="1"/>
</dbReference>
<dbReference type="InterPro" id="IPR043519">
    <property type="entry name" value="NT_sf"/>
</dbReference>
<feature type="domain" description="Polymerase beta nucleotidyltransferase" evidence="1">
    <location>
        <begin position="10"/>
        <end position="101"/>
    </location>
</feature>
<dbReference type="CDD" id="cd05403">
    <property type="entry name" value="NT_KNTase_like"/>
    <property type="match status" value="1"/>
</dbReference>
<name>A0A0G0FE82_9BACT</name>